<dbReference type="AlphaFoldDB" id="A0A2G4YPG0"/>
<keyword evidence="3 10" id="KW-0963">Cytoplasm</keyword>
<keyword evidence="12" id="KW-1185">Reference proteome</keyword>
<dbReference type="RefSeq" id="WP_099474108.1">
    <property type="nucleotide sequence ID" value="NZ_CP041025.1"/>
</dbReference>
<keyword evidence="5 10" id="KW-0547">Nucleotide-binding</keyword>
<dbReference type="PANTHER" id="PTHR37940:SF1">
    <property type="entry name" value="LYSINE--TRNA LIGASE"/>
    <property type="match status" value="1"/>
</dbReference>
<dbReference type="InterPro" id="IPR001412">
    <property type="entry name" value="aa-tRNA-synth_I_CS"/>
</dbReference>
<comment type="subcellular location">
    <subcellularLocation>
        <location evidence="1 10">Cytoplasm</location>
    </subcellularLocation>
</comment>
<comment type="similarity">
    <text evidence="2 10">Belongs to the class-I aminoacyl-tRNA synthetase family.</text>
</comment>
<evidence type="ECO:0000313" key="12">
    <source>
        <dbReference type="Proteomes" id="UP000229730"/>
    </source>
</evidence>
<dbReference type="Proteomes" id="UP000229730">
    <property type="component" value="Unassembled WGS sequence"/>
</dbReference>
<feature type="short sequence motif" description="'KMSKS' region" evidence="10">
    <location>
        <begin position="294"/>
        <end position="298"/>
    </location>
</feature>
<dbReference type="NCBIfam" id="TIGR00467">
    <property type="entry name" value="lysS_arch"/>
    <property type="match status" value="1"/>
</dbReference>
<dbReference type="SUPFAM" id="SSF52374">
    <property type="entry name" value="Nucleotidylyl transferase"/>
    <property type="match status" value="1"/>
</dbReference>
<dbReference type="GO" id="GO:0004824">
    <property type="term" value="F:lysine-tRNA ligase activity"/>
    <property type="evidence" value="ECO:0007669"/>
    <property type="project" value="UniProtKB-UniRule"/>
</dbReference>
<accession>A0A2G4YPG0</accession>
<evidence type="ECO:0000256" key="4">
    <source>
        <dbReference type="ARBA" id="ARBA00022598"/>
    </source>
</evidence>
<dbReference type="InterPro" id="IPR002904">
    <property type="entry name" value="Lys-tRNA-ligase"/>
</dbReference>
<dbReference type="Pfam" id="PF01921">
    <property type="entry name" value="tRNA-synt_1f"/>
    <property type="match status" value="1"/>
</dbReference>
<evidence type="ECO:0000256" key="9">
    <source>
        <dbReference type="ARBA" id="ARBA00048573"/>
    </source>
</evidence>
<feature type="binding site" evidence="10">
    <location>
        <position position="297"/>
    </location>
    <ligand>
        <name>ATP</name>
        <dbReference type="ChEBI" id="CHEBI:30616"/>
    </ligand>
</feature>
<evidence type="ECO:0000256" key="2">
    <source>
        <dbReference type="ARBA" id="ARBA00005594"/>
    </source>
</evidence>
<gene>
    <name evidence="10" type="primary">lysS</name>
    <name evidence="11" type="ORF">CRD36_13460</name>
</gene>
<dbReference type="PANTHER" id="PTHR37940">
    <property type="entry name" value="LYSINE--TRNA LIGASE"/>
    <property type="match status" value="1"/>
</dbReference>
<comment type="caution">
    <text evidence="11">The sequence shown here is derived from an EMBL/GenBank/DDBJ whole genome shotgun (WGS) entry which is preliminary data.</text>
</comment>
<comment type="catalytic activity">
    <reaction evidence="9 10">
        <text>tRNA(Lys) + L-lysine + ATP = L-lysyl-tRNA(Lys) + AMP + diphosphate</text>
        <dbReference type="Rhea" id="RHEA:20792"/>
        <dbReference type="Rhea" id="RHEA-COMP:9696"/>
        <dbReference type="Rhea" id="RHEA-COMP:9697"/>
        <dbReference type="ChEBI" id="CHEBI:30616"/>
        <dbReference type="ChEBI" id="CHEBI:32551"/>
        <dbReference type="ChEBI" id="CHEBI:33019"/>
        <dbReference type="ChEBI" id="CHEBI:78442"/>
        <dbReference type="ChEBI" id="CHEBI:78529"/>
        <dbReference type="ChEBI" id="CHEBI:456215"/>
        <dbReference type="EC" id="6.1.1.6"/>
    </reaction>
</comment>
<reference evidence="11 12" key="1">
    <citation type="submission" date="2017-10" db="EMBL/GenBank/DDBJ databases">
        <title>Frigbacter circumglobatus gen. nov. sp. nov., isolated from sediment cultured in situ.</title>
        <authorList>
            <person name="Zhao Z."/>
        </authorList>
    </citation>
    <scope>NUCLEOTIDE SEQUENCE [LARGE SCALE GENOMIC DNA]</scope>
    <source>
        <strain evidence="11 12">ZYL</strain>
    </source>
</reference>
<dbReference type="Gene3D" id="1.10.10.350">
    <property type="match status" value="1"/>
</dbReference>
<dbReference type="GO" id="GO:0005524">
    <property type="term" value="F:ATP binding"/>
    <property type="evidence" value="ECO:0007669"/>
    <property type="project" value="UniProtKB-UniRule"/>
</dbReference>
<name>A0A2G4YPG0_9PROT</name>
<evidence type="ECO:0000256" key="8">
    <source>
        <dbReference type="ARBA" id="ARBA00023146"/>
    </source>
</evidence>
<keyword evidence="7 10" id="KW-0648">Protein biosynthesis</keyword>
<evidence type="ECO:0000256" key="1">
    <source>
        <dbReference type="ARBA" id="ARBA00004496"/>
    </source>
</evidence>
<dbReference type="InterPro" id="IPR020751">
    <property type="entry name" value="aa-tRNA-synth_I_codon-bd_sub2"/>
</dbReference>
<dbReference type="InterPro" id="IPR008925">
    <property type="entry name" value="aa_tRNA-synth_I_cd-bd_sf"/>
</dbReference>
<evidence type="ECO:0000256" key="6">
    <source>
        <dbReference type="ARBA" id="ARBA00022840"/>
    </source>
</evidence>
<proteinExistence type="inferred from homology"/>
<keyword evidence="4 10" id="KW-0436">Ligase</keyword>
<dbReference type="EC" id="6.1.1.6" evidence="10"/>
<feature type="short sequence motif" description="'HIGH' region" evidence="10">
    <location>
        <begin position="47"/>
        <end position="55"/>
    </location>
</feature>
<dbReference type="GO" id="GO:0006430">
    <property type="term" value="P:lysyl-tRNA aminoacylation"/>
    <property type="evidence" value="ECO:0007669"/>
    <property type="project" value="UniProtKB-UniRule"/>
</dbReference>
<dbReference type="HAMAP" id="MF_00177">
    <property type="entry name" value="Lys_tRNA_synth_class1"/>
    <property type="match status" value="1"/>
</dbReference>
<dbReference type="InterPro" id="IPR014729">
    <property type="entry name" value="Rossmann-like_a/b/a_fold"/>
</dbReference>
<keyword evidence="8 10" id="KW-0030">Aminoacyl-tRNA synthetase</keyword>
<sequence length="528" mass="59150">MSSSPEIIQQALDSKAWPFQEAETLLKRLEKAGNKKGYVLFETGYGPSGLPHIGTFGEVARTTMVRQAFEFISDVPTKLIAFSDDMDGFRKVPGNLPNQEMLANFIGMPLTKVPDPFGTHESFAHHNNARLCSFLDGFGFDYEFKSATEAYTSGEMDATLLKMLASFEAIMKVMLPTLGAERQATYSPFLPLCPRTGRVLQVPLVSRDVDAGTITYRDEETSQLVEVPVTGGHCKMQWKADWAMRWAGLGVDYEMAGKDLMESVKLSSAICRILGVLPPEGFSYELFLDENGEKISKSKGNGLTMDDWLKYGTPESLSLYMFQSPRKAKKLYFDIIPKTVDEYITHLGKYAEQEGKQKFANPVWHIHNGTPPAQKIPVTFALLLNLVSASNAEDKETLWGYISGYAEGATPEDLPLLDQLVGYALVYYENFVKPTKQYRAPTAEEKRALESLVEELESLEDNLPASDYQNVVFAVGNEQGYENLREWFGALYEILLGQKQGPRMGSFIALYGRKKTIDLIMDTLRSYK</sequence>
<dbReference type="NCBIfam" id="NF001968">
    <property type="entry name" value="PRK00750.1-2"/>
    <property type="match status" value="1"/>
</dbReference>
<dbReference type="GO" id="GO:0005737">
    <property type="term" value="C:cytoplasm"/>
    <property type="evidence" value="ECO:0007669"/>
    <property type="project" value="UniProtKB-SubCell"/>
</dbReference>
<protein>
    <recommendedName>
        <fullName evidence="10">Lysine--tRNA ligase</fullName>
        <ecNumber evidence="10">6.1.1.6</ecNumber>
    </recommendedName>
    <alternativeName>
        <fullName evidence="10">Lysyl-tRNA synthetase</fullName>
        <shortName evidence="10">LysRS</shortName>
    </alternativeName>
</protein>
<dbReference type="OrthoDB" id="9803151at2"/>
<evidence type="ECO:0000256" key="10">
    <source>
        <dbReference type="HAMAP-Rule" id="MF_00177"/>
    </source>
</evidence>
<dbReference type="PROSITE" id="PS00178">
    <property type="entry name" value="AA_TRNA_LIGASE_I"/>
    <property type="match status" value="1"/>
</dbReference>
<evidence type="ECO:0000256" key="7">
    <source>
        <dbReference type="ARBA" id="ARBA00022917"/>
    </source>
</evidence>
<evidence type="ECO:0000256" key="3">
    <source>
        <dbReference type="ARBA" id="ARBA00022490"/>
    </source>
</evidence>
<dbReference type="GO" id="GO:0000049">
    <property type="term" value="F:tRNA binding"/>
    <property type="evidence" value="ECO:0007669"/>
    <property type="project" value="InterPro"/>
</dbReference>
<keyword evidence="6 10" id="KW-0067">ATP-binding</keyword>
<evidence type="ECO:0000313" key="11">
    <source>
        <dbReference type="EMBL" id="PHZ84195.1"/>
    </source>
</evidence>
<dbReference type="SUPFAM" id="SSF48163">
    <property type="entry name" value="An anticodon-binding domain of class I aminoacyl-tRNA synthetases"/>
    <property type="match status" value="1"/>
</dbReference>
<dbReference type="InParanoid" id="A0A2G4YPG0"/>
<evidence type="ECO:0000256" key="5">
    <source>
        <dbReference type="ARBA" id="ARBA00022741"/>
    </source>
</evidence>
<organism evidence="11 12">
    <name type="scientific">Paremcibacter congregatus</name>
    <dbReference type="NCBI Taxonomy" id="2043170"/>
    <lineage>
        <taxon>Bacteria</taxon>
        <taxon>Pseudomonadati</taxon>
        <taxon>Pseudomonadota</taxon>
        <taxon>Alphaproteobacteria</taxon>
        <taxon>Emcibacterales</taxon>
        <taxon>Emcibacteraceae</taxon>
        <taxon>Paremcibacter</taxon>
    </lineage>
</organism>
<dbReference type="EMBL" id="PDEM01000025">
    <property type="protein sequence ID" value="PHZ84195.1"/>
    <property type="molecule type" value="Genomic_DNA"/>
</dbReference>
<dbReference type="Gene3D" id="3.40.50.620">
    <property type="entry name" value="HUPs"/>
    <property type="match status" value="2"/>
</dbReference>